<dbReference type="Gene3D" id="3.40.50.720">
    <property type="entry name" value="NAD(P)-binding Rossmann-like Domain"/>
    <property type="match status" value="1"/>
</dbReference>
<keyword evidence="3" id="KW-1185">Reference proteome</keyword>
<dbReference type="InterPro" id="IPR051207">
    <property type="entry name" value="ComplexI_NDUFA9_subunit"/>
</dbReference>
<proteinExistence type="predicted"/>
<sequence>MTASKPERKVIVLGGTGFLGSRVVRELRNQGFAVSIGTRFPERVVRSPGGLDAEVAVARSDLRDAETLKRAFQGASAVVNCIGLYVETRTDSFRDVHVTGARNVAATAATLGVRDLIQISGIAATRDSPSAYVRARAEGEDEVRSAFPAATILRPSAMFSRSGALFGDLDALVRRMPVIPLFGDGSTRLQPVHAGDVAKAVSMTAGGAGHGGVFELGGPDVFTYKEILERLARRAGKRRLLMPVPFGVWWTLASTLSGLSNPPLTPAHVALMQRDNVVGEDAATFSDFGIEPQSAIALGLV</sequence>
<evidence type="ECO:0000313" key="2">
    <source>
        <dbReference type="EMBL" id="TMV09045.1"/>
    </source>
</evidence>
<dbReference type="InterPro" id="IPR036291">
    <property type="entry name" value="NAD(P)-bd_dom_sf"/>
</dbReference>
<comment type="caution">
    <text evidence="2">The sequence shown here is derived from an EMBL/GenBank/DDBJ whole genome shotgun (WGS) entry which is preliminary data.</text>
</comment>
<dbReference type="RefSeq" id="WP_138841074.1">
    <property type="nucleotide sequence ID" value="NZ_VCPD01000002.1"/>
</dbReference>
<dbReference type="EMBL" id="VCPD01000002">
    <property type="protein sequence ID" value="TMV09045.1"/>
    <property type="molecule type" value="Genomic_DNA"/>
</dbReference>
<feature type="domain" description="NAD-dependent epimerase/dehydratase" evidence="1">
    <location>
        <begin position="10"/>
        <end position="216"/>
    </location>
</feature>
<dbReference type="PANTHER" id="PTHR12126:SF11">
    <property type="entry name" value="NADH DEHYDROGENASE [UBIQUINONE] 1 ALPHA SUBCOMPLEX SUBUNIT 9, MITOCHONDRIAL"/>
    <property type="match status" value="1"/>
</dbReference>
<gene>
    <name evidence="2" type="ORF">FGK63_07960</name>
</gene>
<dbReference type="Proteomes" id="UP001193035">
    <property type="component" value="Unassembled WGS sequence"/>
</dbReference>
<dbReference type="InterPro" id="IPR001509">
    <property type="entry name" value="Epimerase_deHydtase"/>
</dbReference>
<dbReference type="CDD" id="cd05271">
    <property type="entry name" value="NDUFA9_like_SDR_a"/>
    <property type="match status" value="1"/>
</dbReference>
<evidence type="ECO:0000259" key="1">
    <source>
        <dbReference type="Pfam" id="PF01370"/>
    </source>
</evidence>
<name>A0ABY2X1G1_9RHOB</name>
<organism evidence="2 3">
    <name type="scientific">Ruegeria sediminis</name>
    <dbReference type="NCBI Taxonomy" id="2583820"/>
    <lineage>
        <taxon>Bacteria</taxon>
        <taxon>Pseudomonadati</taxon>
        <taxon>Pseudomonadota</taxon>
        <taxon>Alphaproteobacteria</taxon>
        <taxon>Rhodobacterales</taxon>
        <taxon>Roseobacteraceae</taxon>
        <taxon>Ruegeria</taxon>
    </lineage>
</organism>
<dbReference type="Pfam" id="PF01370">
    <property type="entry name" value="Epimerase"/>
    <property type="match status" value="1"/>
</dbReference>
<dbReference type="SUPFAM" id="SSF51735">
    <property type="entry name" value="NAD(P)-binding Rossmann-fold domains"/>
    <property type="match status" value="1"/>
</dbReference>
<dbReference type="PANTHER" id="PTHR12126">
    <property type="entry name" value="NADH-UBIQUINONE OXIDOREDUCTASE 39 KDA SUBUNIT-RELATED"/>
    <property type="match status" value="1"/>
</dbReference>
<reference evidence="2 3" key="1">
    <citation type="submission" date="2019-05" db="EMBL/GenBank/DDBJ databases">
        <title>Ruegeria sp. nov., isolated from tidal flat.</title>
        <authorList>
            <person name="Kim W."/>
        </authorList>
    </citation>
    <scope>NUCLEOTIDE SEQUENCE [LARGE SCALE GENOMIC DNA]</scope>
    <source>
        <strain evidence="2 3">CAU 1488</strain>
    </source>
</reference>
<evidence type="ECO:0000313" key="3">
    <source>
        <dbReference type="Proteomes" id="UP001193035"/>
    </source>
</evidence>
<accession>A0ABY2X1G1</accession>
<protein>
    <submittedName>
        <fullName evidence="2">Complex I NDUFA9 subunit family protein</fullName>
    </submittedName>
</protein>